<dbReference type="NCBIfam" id="TIGR00229">
    <property type="entry name" value="sensory_box"/>
    <property type="match status" value="2"/>
</dbReference>
<dbReference type="InterPro" id="IPR035965">
    <property type="entry name" value="PAS-like_dom_sf"/>
</dbReference>
<evidence type="ECO:0000313" key="5">
    <source>
        <dbReference type="Proteomes" id="UP000009374"/>
    </source>
</evidence>
<dbReference type="InterPro" id="IPR000700">
    <property type="entry name" value="PAS-assoc_C"/>
</dbReference>
<dbReference type="InterPro" id="IPR052155">
    <property type="entry name" value="Biofilm_reg_signaling"/>
</dbReference>
<dbReference type="PROSITE" id="PS50113">
    <property type="entry name" value="PAC"/>
    <property type="match status" value="1"/>
</dbReference>
<dbReference type="InterPro" id="IPR029787">
    <property type="entry name" value="Nucleotide_cyclase"/>
</dbReference>
<organism evidence="4 5">
    <name type="scientific">Leptospirillum ferrodiazotrophum</name>
    <dbReference type="NCBI Taxonomy" id="412449"/>
    <lineage>
        <taxon>Bacteria</taxon>
        <taxon>Pseudomonadati</taxon>
        <taxon>Nitrospirota</taxon>
        <taxon>Nitrospiria</taxon>
        <taxon>Nitrospirales</taxon>
        <taxon>Nitrospiraceae</taxon>
        <taxon>Leptospirillum</taxon>
    </lineage>
</organism>
<feature type="domain" description="GGDEF" evidence="3">
    <location>
        <begin position="485"/>
        <end position="615"/>
    </location>
</feature>
<dbReference type="PROSITE" id="PS50887">
    <property type="entry name" value="GGDEF"/>
    <property type="match status" value="1"/>
</dbReference>
<sequence length="617" mass="69451">MEPQNSLEEENRRIREAFETLTRFYGALTSLNALARERISEADFLTRTISILIERAGFTAAGFYFVDGPVLRLGVHRITDPDQQRDRHPLLFSLDPKSPDSRTGTVRAFRSGIPVFIDDLQKAYHDAGLDRRAEDYRSIAFRSTGLCPFVRGGEIVGVFAVVSDRTHYFTPEIRELLLEASRIISFTLDYIDAECARRQSEEDFRTLVDALPDGVWLKDGKGAWILANQAALNLLGWSGRTDWAGKTEGDLARMNPSFSGPHLACQTTDEQAWENRTMTDAVEVVETPEGSVHVIESRKVPLYNSDGSRRRLVVIGRDMTEKLKAEEERNLSERIFETSPFGIFISDSSRRIIRVNPAFTAITGWKPQEVLGKNSRMLAATSVTDEASRSLWEHVDTRGSWSGEARCQRSNGEPYIGWFDINALKKGQVTTGYFGIFSDITKRKEDEERIIYQAFHDSLTDLPNRRSFMMRLDETISRTLRDPELTFALGILDLDGFKEVNDRYGHPAGDELLVAVSQRLSKSLRSTDFLARFGGDEFAILFDNVTADDPVFERIVADMRVPVVIRGHQVPLSASLGLSLCPPDSPESDHLLSRADAALYEVKRRGRNGWGIASDIP</sequence>
<feature type="domain" description="PAS" evidence="1">
    <location>
        <begin position="200"/>
        <end position="238"/>
    </location>
</feature>
<dbReference type="Gene3D" id="3.30.450.20">
    <property type="entry name" value="PAS domain"/>
    <property type="match status" value="2"/>
</dbReference>
<dbReference type="Gene3D" id="3.30.70.270">
    <property type="match status" value="1"/>
</dbReference>
<gene>
    <name evidence="4" type="ORF">UBAL3_44810093</name>
</gene>
<dbReference type="Pfam" id="PF13426">
    <property type="entry name" value="PAS_9"/>
    <property type="match status" value="1"/>
</dbReference>
<dbReference type="InterPro" id="IPR013656">
    <property type="entry name" value="PAS_4"/>
</dbReference>
<evidence type="ECO:0000259" key="1">
    <source>
        <dbReference type="PROSITE" id="PS50112"/>
    </source>
</evidence>
<dbReference type="Pfam" id="PF00990">
    <property type="entry name" value="GGDEF"/>
    <property type="match status" value="1"/>
</dbReference>
<dbReference type="SMART" id="SM00091">
    <property type="entry name" value="PAS"/>
    <property type="match status" value="2"/>
</dbReference>
<accession>C6HU28</accession>
<keyword evidence="5" id="KW-1185">Reference proteome</keyword>
<dbReference type="PANTHER" id="PTHR44757:SF2">
    <property type="entry name" value="BIOFILM ARCHITECTURE MAINTENANCE PROTEIN MBAA"/>
    <property type="match status" value="1"/>
</dbReference>
<dbReference type="EMBL" id="GG693852">
    <property type="protein sequence ID" value="EES53956.1"/>
    <property type="molecule type" value="Genomic_DNA"/>
</dbReference>
<feature type="domain" description="PAS" evidence="1">
    <location>
        <begin position="328"/>
        <end position="374"/>
    </location>
</feature>
<dbReference type="Gene3D" id="3.30.450.40">
    <property type="match status" value="1"/>
</dbReference>
<dbReference type="PANTHER" id="PTHR44757">
    <property type="entry name" value="DIGUANYLATE CYCLASE DGCP"/>
    <property type="match status" value="1"/>
</dbReference>
<dbReference type="NCBIfam" id="TIGR00254">
    <property type="entry name" value="GGDEF"/>
    <property type="match status" value="1"/>
</dbReference>
<dbReference type="Pfam" id="PF08448">
    <property type="entry name" value="PAS_4"/>
    <property type="match status" value="1"/>
</dbReference>
<evidence type="ECO:0000313" key="4">
    <source>
        <dbReference type="EMBL" id="EES53956.1"/>
    </source>
</evidence>
<dbReference type="InterPro" id="IPR043128">
    <property type="entry name" value="Rev_trsase/Diguanyl_cyclase"/>
</dbReference>
<dbReference type="PROSITE" id="PS50112">
    <property type="entry name" value="PAS"/>
    <property type="match status" value="2"/>
</dbReference>
<dbReference type="CDD" id="cd00130">
    <property type="entry name" value="PAS"/>
    <property type="match status" value="2"/>
</dbReference>
<dbReference type="SUPFAM" id="SSF55781">
    <property type="entry name" value="GAF domain-like"/>
    <property type="match status" value="1"/>
</dbReference>
<dbReference type="SUPFAM" id="SSF55785">
    <property type="entry name" value="PYP-like sensor domain (PAS domain)"/>
    <property type="match status" value="2"/>
</dbReference>
<dbReference type="CDD" id="cd01949">
    <property type="entry name" value="GGDEF"/>
    <property type="match status" value="1"/>
</dbReference>
<dbReference type="InterPro" id="IPR003018">
    <property type="entry name" value="GAF"/>
</dbReference>
<reference evidence="4 5" key="1">
    <citation type="journal article" date="2009" name="Appl. Environ. Microbiol.">
        <title>Community genomic and proteomic analyses of chemoautotrophic iron-oxidizing "Leptospirillum rubarum" (Group II) and "Leptospirillum ferrodiazotrophum" (Group III) bacteria in acid mine drainage biofilms.</title>
        <authorList>
            <person name="Goltsman D.S."/>
            <person name="Denef V.J."/>
            <person name="Singer S.W."/>
            <person name="VerBerkmoes N.C."/>
            <person name="Lefsrud M."/>
            <person name="Mueller R.S."/>
            <person name="Dick G.J."/>
            <person name="Sun C.L."/>
            <person name="Wheeler K.E."/>
            <person name="Zemla A."/>
            <person name="Baker B.J."/>
            <person name="Hauser L."/>
            <person name="Land M."/>
            <person name="Shah M.B."/>
            <person name="Thelen M.P."/>
            <person name="Hettich R.L."/>
            <person name="Banfield J.F."/>
        </authorList>
    </citation>
    <scope>NUCLEOTIDE SEQUENCE [LARGE SCALE GENOMIC DNA]</scope>
</reference>
<proteinExistence type="predicted"/>
<evidence type="ECO:0000259" key="2">
    <source>
        <dbReference type="PROSITE" id="PS50113"/>
    </source>
</evidence>
<dbReference type="AlphaFoldDB" id="C6HU28"/>
<dbReference type="SMART" id="SM00267">
    <property type="entry name" value="GGDEF"/>
    <property type="match status" value="1"/>
</dbReference>
<dbReference type="Pfam" id="PF13185">
    <property type="entry name" value="GAF_2"/>
    <property type="match status" value="1"/>
</dbReference>
<dbReference type="InterPro" id="IPR000160">
    <property type="entry name" value="GGDEF_dom"/>
</dbReference>
<feature type="domain" description="PAC" evidence="2">
    <location>
        <begin position="278"/>
        <end position="331"/>
    </location>
</feature>
<name>C6HU28_9BACT</name>
<dbReference type="InterPro" id="IPR029016">
    <property type="entry name" value="GAF-like_dom_sf"/>
</dbReference>
<dbReference type="InterPro" id="IPR000014">
    <property type="entry name" value="PAS"/>
</dbReference>
<evidence type="ECO:0000259" key="3">
    <source>
        <dbReference type="PROSITE" id="PS50887"/>
    </source>
</evidence>
<dbReference type="SUPFAM" id="SSF55073">
    <property type="entry name" value="Nucleotide cyclase"/>
    <property type="match status" value="1"/>
</dbReference>
<protein>
    <submittedName>
        <fullName evidence="4">Diguanylate cyclase with PAS/PAC sensor</fullName>
    </submittedName>
</protein>
<dbReference type="Proteomes" id="UP000009374">
    <property type="component" value="Unassembled WGS sequence"/>
</dbReference>